<dbReference type="PANTHER" id="PTHR37423:SF2">
    <property type="entry name" value="MEMBRANE-BOUND LYTIC MUREIN TRANSGLYCOSYLASE C"/>
    <property type="match status" value="1"/>
</dbReference>
<evidence type="ECO:0000313" key="5">
    <source>
        <dbReference type="Proteomes" id="UP001528672"/>
    </source>
</evidence>
<dbReference type="EMBL" id="JAQSIO010000011">
    <property type="protein sequence ID" value="MDD0816929.1"/>
    <property type="molecule type" value="Genomic_DNA"/>
</dbReference>
<accession>A0ABT5MM53</accession>
<gene>
    <name evidence="4" type="ORF">PSQ39_20020</name>
</gene>
<dbReference type="CDD" id="cd16896">
    <property type="entry name" value="LT_Slt70-like"/>
    <property type="match status" value="1"/>
</dbReference>
<feature type="chain" id="PRO_5045407498" evidence="2">
    <location>
        <begin position="26"/>
        <end position="282"/>
    </location>
</feature>
<comment type="similarity">
    <text evidence="1">Belongs to the transglycosylase Slt family.</text>
</comment>
<dbReference type="PANTHER" id="PTHR37423">
    <property type="entry name" value="SOLUBLE LYTIC MUREIN TRANSGLYCOSYLASE-RELATED"/>
    <property type="match status" value="1"/>
</dbReference>
<feature type="domain" description="Transglycosylase SLT" evidence="3">
    <location>
        <begin position="97"/>
        <end position="203"/>
    </location>
</feature>
<dbReference type="SUPFAM" id="SSF53955">
    <property type="entry name" value="Lysozyme-like"/>
    <property type="match status" value="1"/>
</dbReference>
<reference evidence="4 5" key="1">
    <citation type="submission" date="2023-02" db="EMBL/GenBank/DDBJ databases">
        <title>Bacterial whole genome sequence for Curvibacter sp. HBC28.</title>
        <authorList>
            <person name="Le V."/>
            <person name="Ko S.-R."/>
            <person name="Ahn C.-Y."/>
            <person name="Oh H.-M."/>
        </authorList>
    </citation>
    <scope>NUCLEOTIDE SEQUENCE [LARGE SCALE GENOMIC DNA]</scope>
    <source>
        <strain evidence="4 5">HBC28</strain>
    </source>
</reference>
<dbReference type="Gene3D" id="1.10.530.10">
    <property type="match status" value="1"/>
</dbReference>
<dbReference type="InterPro" id="IPR023346">
    <property type="entry name" value="Lysozyme-like_dom_sf"/>
</dbReference>
<dbReference type="Proteomes" id="UP001528672">
    <property type="component" value="Unassembled WGS sequence"/>
</dbReference>
<protein>
    <submittedName>
        <fullName evidence="4">Transglycosylase SLT domain-containing protein</fullName>
    </submittedName>
</protein>
<dbReference type="InterPro" id="IPR008258">
    <property type="entry name" value="Transglycosylase_SLT_dom_1"/>
</dbReference>
<comment type="caution">
    <text evidence="4">The sequence shown here is derived from an EMBL/GenBank/DDBJ whole genome shotgun (WGS) entry which is preliminary data.</text>
</comment>
<feature type="signal peptide" evidence="2">
    <location>
        <begin position="1"/>
        <end position="25"/>
    </location>
</feature>
<evidence type="ECO:0000256" key="1">
    <source>
        <dbReference type="ARBA" id="ARBA00007734"/>
    </source>
</evidence>
<dbReference type="Pfam" id="PF01464">
    <property type="entry name" value="SLT"/>
    <property type="match status" value="1"/>
</dbReference>
<organism evidence="4 5">
    <name type="scientific">Curvibacter microcysteis</name>
    <dbReference type="NCBI Taxonomy" id="3026419"/>
    <lineage>
        <taxon>Bacteria</taxon>
        <taxon>Pseudomonadati</taxon>
        <taxon>Pseudomonadota</taxon>
        <taxon>Betaproteobacteria</taxon>
        <taxon>Burkholderiales</taxon>
        <taxon>Comamonadaceae</taxon>
        <taxon>Curvibacter</taxon>
    </lineage>
</organism>
<keyword evidence="2" id="KW-0732">Signal</keyword>
<evidence type="ECO:0000313" key="4">
    <source>
        <dbReference type="EMBL" id="MDD0816929.1"/>
    </source>
</evidence>
<keyword evidence="5" id="KW-1185">Reference proteome</keyword>
<evidence type="ECO:0000259" key="3">
    <source>
        <dbReference type="Pfam" id="PF01464"/>
    </source>
</evidence>
<dbReference type="RefSeq" id="WP_273929170.1">
    <property type="nucleotide sequence ID" value="NZ_JAQSIN010000014.1"/>
</dbReference>
<proteinExistence type="inferred from homology"/>
<name>A0ABT5MM53_9BURK</name>
<evidence type="ECO:0000256" key="2">
    <source>
        <dbReference type="SAM" id="SignalP"/>
    </source>
</evidence>
<sequence length="282" mass="30654">MTSDLRPRLLAGLMACGLACAPAQAEVWGYIDARGTPHFAAEAVDARYELFYRGTAESSDFPRADTPRPVQVPTLQPQLLAFFDVSPGFKRAKLHMREAADLHGIDFELLQAMIATESGFDELAVSPRGAVGLMQVMPPTAEQFGVVGDARQPVEKKLTDARTNIQTGTRYLRHLMRLFNGRLDLALAAYNAGPGAVSRAGNQIPNIRETQNYVRTVTQLYSLLKPPATVLEQRRSGQRVRVEIPAVPGGAAGRGNMIEPLNARGLSSATLSALERNAIDYP</sequence>